<keyword evidence="1" id="KW-0472">Membrane</keyword>
<dbReference type="PANTHER" id="PTHR33371:SF4">
    <property type="entry name" value="INTERMEMBRANE PHOSPHOLIPID TRANSPORT SYSTEM BINDING PROTEIN MLAD"/>
    <property type="match status" value="1"/>
</dbReference>
<dbReference type="Proteomes" id="UP000525652">
    <property type="component" value="Unassembled WGS sequence"/>
</dbReference>
<gene>
    <name evidence="3" type="ORF">H5P30_21190</name>
</gene>
<dbReference type="AlphaFoldDB" id="A0A7X1B4E9"/>
<sequence length="332" mass="36840">MNQRKLKFRIGLFLFLSGSLFVGSLFFFGLTDFFEKKTHFVSFFNESVRGLNKGSRVRFRGVEIGQVDEIRLSLDDASTPPGIPVIYEVDISRLQNKLGVSVAISEKKNYEAAIRNGLTAKLENSSMVTGQLYIDLDYRPPNSVNESPKVFDGNLNYIPSVPSLLADVTDQMVKIVNDVSQINFPEMSQNLNQMIVTINDTLESFKSSGTAKNLNDTLLSIKNFVDSGEIQKTAQQFGGTADSLNEFITNLNKGEGTLGEPLAKTLNQMALTAVSLDKISNSFSTMFDSYTGPVADLERTLSDIQETTLAFQSLLEFIRRHPNALIFGRQTP</sequence>
<evidence type="ECO:0000313" key="4">
    <source>
        <dbReference type="Proteomes" id="UP000525652"/>
    </source>
</evidence>
<keyword evidence="1" id="KW-0812">Transmembrane</keyword>
<dbReference type="InterPro" id="IPR003399">
    <property type="entry name" value="Mce/MlaD"/>
</dbReference>
<dbReference type="Pfam" id="PF02470">
    <property type="entry name" value="MlaD"/>
    <property type="match status" value="1"/>
</dbReference>
<keyword evidence="4" id="KW-1185">Reference proteome</keyword>
<evidence type="ECO:0000259" key="2">
    <source>
        <dbReference type="Pfam" id="PF02470"/>
    </source>
</evidence>
<evidence type="ECO:0000313" key="3">
    <source>
        <dbReference type="EMBL" id="MBC2604303.1"/>
    </source>
</evidence>
<dbReference type="RefSeq" id="WP_185694917.1">
    <property type="nucleotide sequence ID" value="NZ_JACHVA010000142.1"/>
</dbReference>
<dbReference type="PANTHER" id="PTHR33371">
    <property type="entry name" value="INTERMEMBRANE PHOSPHOLIPID TRANSPORT SYSTEM BINDING PROTEIN MLAD-RELATED"/>
    <property type="match status" value="1"/>
</dbReference>
<dbReference type="InterPro" id="IPR052336">
    <property type="entry name" value="MlaD_Phospholipid_Transporter"/>
</dbReference>
<accession>A0A7X1B4E9</accession>
<comment type="caution">
    <text evidence="3">The sequence shown here is derived from an EMBL/GenBank/DDBJ whole genome shotgun (WGS) entry which is preliminary data.</text>
</comment>
<reference evidence="3 4" key="1">
    <citation type="submission" date="2020-07" db="EMBL/GenBank/DDBJ databases">
        <authorList>
            <person name="Feng X."/>
        </authorList>
    </citation>
    <scope>NUCLEOTIDE SEQUENCE [LARGE SCALE GENOMIC DNA]</scope>
    <source>
        <strain evidence="3 4">JCM14086</strain>
    </source>
</reference>
<dbReference type="EMBL" id="JACHVA010000142">
    <property type="protein sequence ID" value="MBC2604303.1"/>
    <property type="molecule type" value="Genomic_DNA"/>
</dbReference>
<name>A0A7X1B4E9_9BACT</name>
<proteinExistence type="predicted"/>
<protein>
    <submittedName>
        <fullName evidence="3">MCE family protein</fullName>
    </submittedName>
</protein>
<evidence type="ECO:0000256" key="1">
    <source>
        <dbReference type="SAM" id="Phobius"/>
    </source>
</evidence>
<organism evidence="3 4">
    <name type="scientific">Puniceicoccus vermicola</name>
    <dbReference type="NCBI Taxonomy" id="388746"/>
    <lineage>
        <taxon>Bacteria</taxon>
        <taxon>Pseudomonadati</taxon>
        <taxon>Verrucomicrobiota</taxon>
        <taxon>Opitutia</taxon>
        <taxon>Puniceicoccales</taxon>
        <taxon>Puniceicoccaceae</taxon>
        <taxon>Puniceicoccus</taxon>
    </lineage>
</organism>
<feature type="domain" description="Mce/MlaD" evidence="2">
    <location>
        <begin position="40"/>
        <end position="138"/>
    </location>
</feature>
<keyword evidence="1" id="KW-1133">Transmembrane helix</keyword>
<feature type="transmembrane region" description="Helical" evidence="1">
    <location>
        <begin position="12"/>
        <end position="30"/>
    </location>
</feature>